<dbReference type="InterPro" id="IPR036866">
    <property type="entry name" value="RibonucZ/Hydroxyglut_hydro"/>
</dbReference>
<dbReference type="CDD" id="cd16273">
    <property type="entry name" value="SNM1A-1C-like_MBL-fold"/>
    <property type="match status" value="1"/>
</dbReference>
<dbReference type="InterPro" id="IPR005037">
    <property type="entry name" value="PRP38"/>
</dbReference>
<protein>
    <submittedName>
        <fullName evidence="11">12977_t:CDS:1</fullName>
    </submittedName>
</protein>
<name>A0A9N9FEK2_9GLOM</name>
<reference evidence="11" key="1">
    <citation type="submission" date="2021-06" db="EMBL/GenBank/DDBJ databases">
        <authorList>
            <person name="Kallberg Y."/>
            <person name="Tangrot J."/>
            <person name="Rosling A."/>
        </authorList>
    </citation>
    <scope>NUCLEOTIDE SEQUENCE</scope>
    <source>
        <strain evidence="11">FL130A</strain>
    </source>
</reference>
<evidence type="ECO:0000256" key="5">
    <source>
        <dbReference type="ARBA" id="ARBA00022728"/>
    </source>
</evidence>
<evidence type="ECO:0000256" key="9">
    <source>
        <dbReference type="ARBA" id="ARBA00023242"/>
    </source>
</evidence>
<dbReference type="Pfam" id="PF03371">
    <property type="entry name" value="PRP38"/>
    <property type="match status" value="1"/>
</dbReference>
<dbReference type="GO" id="GO:0036297">
    <property type="term" value="P:interstrand cross-link repair"/>
    <property type="evidence" value="ECO:0007669"/>
    <property type="project" value="TreeGrafter"/>
</dbReference>
<keyword evidence="7" id="KW-0508">mRNA splicing</keyword>
<evidence type="ECO:0000256" key="8">
    <source>
        <dbReference type="ARBA" id="ARBA00023204"/>
    </source>
</evidence>
<dbReference type="Gene3D" id="3.60.15.10">
    <property type="entry name" value="Ribonuclease Z/Hydroxyacylglutathione hydrolase-like"/>
    <property type="match status" value="1"/>
</dbReference>
<dbReference type="OrthoDB" id="262529at2759"/>
<comment type="subcellular location">
    <subcellularLocation>
        <location evidence="1">Nucleus</location>
    </subcellularLocation>
</comment>
<evidence type="ECO:0000313" key="11">
    <source>
        <dbReference type="EMBL" id="CAG8530054.1"/>
    </source>
</evidence>
<dbReference type="EMBL" id="CAJVPS010001227">
    <property type="protein sequence ID" value="CAG8530054.1"/>
    <property type="molecule type" value="Genomic_DNA"/>
</dbReference>
<dbReference type="GO" id="GO:0008380">
    <property type="term" value="P:RNA splicing"/>
    <property type="evidence" value="ECO:0007669"/>
    <property type="project" value="UniProtKB-KW"/>
</dbReference>
<dbReference type="GO" id="GO:0006303">
    <property type="term" value="P:double-strand break repair via nonhomologous end joining"/>
    <property type="evidence" value="ECO:0007669"/>
    <property type="project" value="TreeGrafter"/>
</dbReference>
<dbReference type="SUPFAM" id="SSF56281">
    <property type="entry name" value="Metallo-hydrolase/oxidoreductase"/>
    <property type="match status" value="1"/>
</dbReference>
<dbReference type="Pfam" id="PF07522">
    <property type="entry name" value="DRMBL"/>
    <property type="match status" value="1"/>
</dbReference>
<evidence type="ECO:0000256" key="6">
    <source>
        <dbReference type="ARBA" id="ARBA00022763"/>
    </source>
</evidence>
<dbReference type="GO" id="GO:0035312">
    <property type="term" value="F:5'-3' DNA exonuclease activity"/>
    <property type="evidence" value="ECO:0007669"/>
    <property type="project" value="TreeGrafter"/>
</dbReference>
<dbReference type="Gene3D" id="3.40.50.12650">
    <property type="match status" value="1"/>
</dbReference>
<dbReference type="FunFam" id="3.40.50.12650:FF:000001">
    <property type="entry name" value="DNA cross-link repair 1A"/>
    <property type="match status" value="1"/>
</dbReference>
<keyword evidence="9" id="KW-0539">Nucleus</keyword>
<proteinExistence type="inferred from homology"/>
<evidence type="ECO:0000256" key="1">
    <source>
        <dbReference type="ARBA" id="ARBA00004123"/>
    </source>
</evidence>
<keyword evidence="12" id="KW-1185">Reference proteome</keyword>
<feature type="non-terminal residue" evidence="11">
    <location>
        <position position="1112"/>
    </location>
</feature>
<dbReference type="GO" id="GO:0005681">
    <property type="term" value="C:spliceosomal complex"/>
    <property type="evidence" value="ECO:0007669"/>
    <property type="project" value="UniProtKB-KW"/>
</dbReference>
<comment type="caution">
    <text evidence="11">The sequence shown here is derived from an EMBL/GenBank/DDBJ whole genome shotgun (WGS) entry which is preliminary data.</text>
</comment>
<gene>
    <name evidence="11" type="ORF">ALEPTO_LOCUS4892</name>
</gene>
<keyword evidence="4" id="KW-0507">mRNA processing</keyword>
<keyword evidence="8" id="KW-0234">DNA repair</keyword>
<evidence type="ECO:0000259" key="10">
    <source>
        <dbReference type="Pfam" id="PF07522"/>
    </source>
</evidence>
<sequence length="1112" mass="126402">MFEISDEEIWNQDSIKLTKNHGNDQDRKLNTQQSVFSNINNNNQPLTFCQNSCTSSSATTKSSFFSTPKFKIKNVDSPSKKSFSFNKRLRTEAFTKVSRSETRDSTLFDYFGRKSTSGGLNTTSFATTINNQASDCTKFICDEIEEQSAYHEKLTFNSLPAIGKDFDAVDLSVNNEDDFDFLYTNDISEYKDELDANNSKIDLDGLKNYETYSELRDIEEDRQSQVHINKCLDKSTEKETPSKFISLKNITDNTGSNNTSLASINSTPFQLESNNTQNSSRNMFFGSLKNKVTSTTGTSTIGIGQEMKIEHESLLNDPIQNNIKKSIENAGPSNSRLISKKISTTIKASENKSKKTCPAYKILPETQIAVDAFSYGKIPNCNAYFLSHFHSDHYGGLSSKWTYGPIYCSVVTGNLAIQKLRVDPKYIRKLPLDQEIDVGGNGVSVTLIEANHCPGSVLFLFKVMNSRGQILRYLHTVIHHAIVQPQNPPIDALYLDTTYLDPKYCFPPQEQVVNAVIELVKKAVMNQQQYYDLYKNKHKKPRSPTALDLWLEKNPIQDLISDSNITNNLSEKDHFSEDIIGELTPTDFRSIEATRIMKFEEPVEEEKVSLRNSNVLIVVGTYLIGKEKVFLGIAKALHSKIYVTNEKRRVLLCLENPELEALLTDDPHTASVHVASITSIRPDILKSYLRALLPTYTSVIGIRPTGWAYNPPKSEIVSDSASIETLINSYKTFTIESLKPSYSSKDCDIFAVPYSEHSSFRELAAFILSLDVKMIVPTVNAECEKRRKLMNFWLEKWQHEKKKNGKAKIIRYPTEDHWRTLCQLSQEGVKSCSISNLGILYQLSTLNLRTNLAKMKHTKKLETEGNEKMNMNNILFQNIQASPYFKQLYELKTYHEVIDEIYNEVSSLEPFLKGTTASTAFCLLYKLWTLRLTVKQVTGLIDHTDSPHIRALGFLYLRYVCKPADLWGWFEPYLDDDEEIQIQAGSRPVIITIGQMCQQLLTEQKWIGTMLPRIPVPIAHHVDENMSEVIEIVDEAEIETTNGEEAEVLIDIKDIEVRPMIEKKRTMIGTEAMNTIEDTMNTVERGDILMIKEMVGEEVEAQNVKQKLLIFQ</sequence>
<evidence type="ECO:0000256" key="2">
    <source>
        <dbReference type="ARBA" id="ARBA00006164"/>
    </source>
</evidence>
<dbReference type="AlphaFoldDB" id="A0A9N9FEK2"/>
<evidence type="ECO:0000313" key="12">
    <source>
        <dbReference type="Proteomes" id="UP000789508"/>
    </source>
</evidence>
<dbReference type="InterPro" id="IPR011084">
    <property type="entry name" value="DRMBL"/>
</dbReference>
<evidence type="ECO:0000256" key="7">
    <source>
        <dbReference type="ARBA" id="ARBA00023187"/>
    </source>
</evidence>
<feature type="domain" description="DNA repair metallo-beta-lactamase" evidence="10">
    <location>
        <begin position="657"/>
        <end position="781"/>
    </location>
</feature>
<evidence type="ECO:0000256" key="3">
    <source>
        <dbReference type="ARBA" id="ARBA00010304"/>
    </source>
</evidence>
<dbReference type="PANTHER" id="PTHR23240">
    <property type="entry name" value="DNA CROSS-LINK REPAIR PROTEIN PSO2/SNM1-RELATED"/>
    <property type="match status" value="1"/>
</dbReference>
<comment type="similarity">
    <text evidence="3">Belongs to the DNA repair metallo-beta-lactamase (DRMBL) family.</text>
</comment>
<dbReference type="GO" id="GO:0003684">
    <property type="term" value="F:damaged DNA binding"/>
    <property type="evidence" value="ECO:0007669"/>
    <property type="project" value="TreeGrafter"/>
</dbReference>
<evidence type="ECO:0000256" key="4">
    <source>
        <dbReference type="ARBA" id="ARBA00022664"/>
    </source>
</evidence>
<dbReference type="PANTHER" id="PTHR23240:SF6">
    <property type="entry name" value="DNA CROSS-LINK REPAIR 1A PROTEIN"/>
    <property type="match status" value="1"/>
</dbReference>
<dbReference type="GO" id="GO:0006397">
    <property type="term" value="P:mRNA processing"/>
    <property type="evidence" value="ECO:0007669"/>
    <property type="project" value="UniProtKB-KW"/>
</dbReference>
<dbReference type="Proteomes" id="UP000789508">
    <property type="component" value="Unassembled WGS sequence"/>
</dbReference>
<accession>A0A9N9FEK2</accession>
<keyword evidence="5" id="KW-0747">Spliceosome</keyword>
<organism evidence="11 12">
    <name type="scientific">Ambispora leptoticha</name>
    <dbReference type="NCBI Taxonomy" id="144679"/>
    <lineage>
        <taxon>Eukaryota</taxon>
        <taxon>Fungi</taxon>
        <taxon>Fungi incertae sedis</taxon>
        <taxon>Mucoromycota</taxon>
        <taxon>Glomeromycotina</taxon>
        <taxon>Glomeromycetes</taxon>
        <taxon>Archaeosporales</taxon>
        <taxon>Ambisporaceae</taxon>
        <taxon>Ambispora</taxon>
    </lineage>
</organism>
<comment type="similarity">
    <text evidence="2">Belongs to the PRP38 family.</text>
</comment>
<keyword evidence="6" id="KW-0227">DNA damage</keyword>